<dbReference type="AlphaFoldDB" id="A0A7J3KFY7"/>
<dbReference type="InterPro" id="IPR012348">
    <property type="entry name" value="RNR-like"/>
</dbReference>
<dbReference type="InterPro" id="IPR007029">
    <property type="entry name" value="YHS_dom"/>
</dbReference>
<dbReference type="InterPro" id="IPR011017">
    <property type="entry name" value="TRASH_dom"/>
</dbReference>
<dbReference type="EMBL" id="DTBE01000096">
    <property type="protein sequence ID" value="HGQ59780.1"/>
    <property type="molecule type" value="Genomic_DNA"/>
</dbReference>
<sequence length="52" mass="6255">MRSIEPIDPVCGVRVDPSASKYKTIYKGKIYYFCCIRCLREFEKNPEFYIRQ</sequence>
<evidence type="ECO:0000259" key="1">
    <source>
        <dbReference type="SMART" id="SM00746"/>
    </source>
</evidence>
<dbReference type="Pfam" id="PF04945">
    <property type="entry name" value="YHS"/>
    <property type="match status" value="1"/>
</dbReference>
<protein>
    <submittedName>
        <fullName evidence="2">YHS domain-containing protein</fullName>
    </submittedName>
</protein>
<dbReference type="GO" id="GO:0016491">
    <property type="term" value="F:oxidoreductase activity"/>
    <property type="evidence" value="ECO:0007669"/>
    <property type="project" value="InterPro"/>
</dbReference>
<feature type="domain" description="TRASH" evidence="1">
    <location>
        <begin position="8"/>
        <end position="46"/>
    </location>
</feature>
<dbReference type="InterPro" id="IPR009078">
    <property type="entry name" value="Ferritin-like_SF"/>
</dbReference>
<dbReference type="SUPFAM" id="SSF47240">
    <property type="entry name" value="Ferritin-like"/>
    <property type="match status" value="1"/>
</dbReference>
<accession>A0A7J3KFY7</accession>
<organism evidence="2">
    <name type="scientific">Staphylothermus marinus</name>
    <dbReference type="NCBI Taxonomy" id="2280"/>
    <lineage>
        <taxon>Archaea</taxon>
        <taxon>Thermoproteota</taxon>
        <taxon>Thermoprotei</taxon>
        <taxon>Desulfurococcales</taxon>
        <taxon>Desulfurococcaceae</taxon>
        <taxon>Staphylothermus</taxon>
    </lineage>
</organism>
<proteinExistence type="predicted"/>
<evidence type="ECO:0000313" key="2">
    <source>
        <dbReference type="EMBL" id="HGQ59780.1"/>
    </source>
</evidence>
<reference evidence="2" key="1">
    <citation type="journal article" date="2020" name="mSystems">
        <title>Genome- and Community-Level Interaction Insights into Carbon Utilization and Element Cycling Functions of Hydrothermarchaeota in Hydrothermal Sediment.</title>
        <authorList>
            <person name="Zhou Z."/>
            <person name="Liu Y."/>
            <person name="Xu W."/>
            <person name="Pan J."/>
            <person name="Luo Z.H."/>
            <person name="Li M."/>
        </authorList>
    </citation>
    <scope>NUCLEOTIDE SEQUENCE [LARGE SCALE GENOMIC DNA]</scope>
    <source>
        <strain evidence="2">SpSt-638</strain>
    </source>
</reference>
<dbReference type="Gene3D" id="1.10.620.20">
    <property type="entry name" value="Ribonucleotide Reductase, subunit A"/>
    <property type="match status" value="1"/>
</dbReference>
<gene>
    <name evidence="2" type="ORF">ENU09_03600</name>
</gene>
<comment type="caution">
    <text evidence="2">The sequence shown here is derived from an EMBL/GenBank/DDBJ whole genome shotgun (WGS) entry which is preliminary data.</text>
</comment>
<name>A0A7J3KFY7_STAMA</name>
<dbReference type="SMART" id="SM00746">
    <property type="entry name" value="TRASH"/>
    <property type="match status" value="1"/>
</dbReference>